<sequence>MPTPSEDTRTALLTSATAFCHAFATSTTPLEILTTHFTRHHPNILVHEHGLPQLAPFLGRTFRGAAGLQQYLSVVSECLSHEGMRFSEHIIDVPARKVSVRGEARFTWKSTGQSWDEVFTYVLGFDHAHRVERYEIWADTGAALLASRGEL</sequence>
<dbReference type="EMBL" id="MU854317">
    <property type="protein sequence ID" value="KAK4044714.1"/>
    <property type="molecule type" value="Genomic_DNA"/>
</dbReference>
<evidence type="ECO:0008006" key="3">
    <source>
        <dbReference type="Google" id="ProtNLM"/>
    </source>
</evidence>
<dbReference type="Gene3D" id="3.10.450.50">
    <property type="match status" value="1"/>
</dbReference>
<gene>
    <name evidence="1" type="ORF">C8A01DRAFT_31213</name>
</gene>
<protein>
    <recommendedName>
        <fullName evidence="3">SnoaL-like domain-containing protein</fullName>
    </recommendedName>
</protein>
<keyword evidence="2" id="KW-1185">Reference proteome</keyword>
<proteinExistence type="predicted"/>
<comment type="caution">
    <text evidence="1">The sequence shown here is derived from an EMBL/GenBank/DDBJ whole genome shotgun (WGS) entry which is preliminary data.</text>
</comment>
<reference evidence="2" key="1">
    <citation type="journal article" date="2023" name="Mol. Phylogenet. Evol.">
        <title>Genome-scale phylogeny and comparative genomics of the fungal order Sordariales.</title>
        <authorList>
            <person name="Hensen N."/>
            <person name="Bonometti L."/>
            <person name="Westerberg I."/>
            <person name="Brannstrom I.O."/>
            <person name="Guillou S."/>
            <person name="Cros-Aarteil S."/>
            <person name="Calhoun S."/>
            <person name="Haridas S."/>
            <person name="Kuo A."/>
            <person name="Mondo S."/>
            <person name="Pangilinan J."/>
            <person name="Riley R."/>
            <person name="LaButti K."/>
            <person name="Andreopoulos B."/>
            <person name="Lipzen A."/>
            <person name="Chen C."/>
            <person name="Yan M."/>
            <person name="Daum C."/>
            <person name="Ng V."/>
            <person name="Clum A."/>
            <person name="Steindorff A."/>
            <person name="Ohm R.A."/>
            <person name="Martin F."/>
            <person name="Silar P."/>
            <person name="Natvig D.O."/>
            <person name="Lalanne C."/>
            <person name="Gautier V."/>
            <person name="Ament-Velasquez S.L."/>
            <person name="Kruys A."/>
            <person name="Hutchinson M.I."/>
            <person name="Powell A.J."/>
            <person name="Barry K."/>
            <person name="Miller A.N."/>
            <person name="Grigoriev I.V."/>
            <person name="Debuchy R."/>
            <person name="Gladieux P."/>
            <person name="Hiltunen Thoren M."/>
            <person name="Johannesson H."/>
        </authorList>
    </citation>
    <scope>NUCLEOTIDE SEQUENCE [LARGE SCALE GENOMIC DNA]</scope>
    <source>
        <strain evidence="2">CBS 284.82</strain>
    </source>
</reference>
<accession>A0AAN6PSW2</accession>
<evidence type="ECO:0000313" key="1">
    <source>
        <dbReference type="EMBL" id="KAK4044714.1"/>
    </source>
</evidence>
<organism evidence="1 2">
    <name type="scientific">Parachaetomium inaequale</name>
    <dbReference type="NCBI Taxonomy" id="2588326"/>
    <lineage>
        <taxon>Eukaryota</taxon>
        <taxon>Fungi</taxon>
        <taxon>Dikarya</taxon>
        <taxon>Ascomycota</taxon>
        <taxon>Pezizomycotina</taxon>
        <taxon>Sordariomycetes</taxon>
        <taxon>Sordariomycetidae</taxon>
        <taxon>Sordariales</taxon>
        <taxon>Chaetomiaceae</taxon>
        <taxon>Parachaetomium</taxon>
    </lineage>
</organism>
<dbReference type="AlphaFoldDB" id="A0AAN6PSW2"/>
<dbReference type="InterPro" id="IPR032710">
    <property type="entry name" value="NTF2-like_dom_sf"/>
</dbReference>
<dbReference type="SUPFAM" id="SSF54427">
    <property type="entry name" value="NTF2-like"/>
    <property type="match status" value="1"/>
</dbReference>
<dbReference type="Proteomes" id="UP001303115">
    <property type="component" value="Unassembled WGS sequence"/>
</dbReference>
<name>A0AAN6PSW2_9PEZI</name>
<evidence type="ECO:0000313" key="2">
    <source>
        <dbReference type="Proteomes" id="UP001303115"/>
    </source>
</evidence>